<dbReference type="PANTHER" id="PTHR24305">
    <property type="entry name" value="CYTOCHROME P450"/>
    <property type="match status" value="1"/>
</dbReference>
<name>A0A485K3D2_9STRA</name>
<dbReference type="EMBL" id="CAADRA010000011">
    <property type="protein sequence ID" value="VFT77502.1"/>
    <property type="molecule type" value="Genomic_DNA"/>
</dbReference>
<accession>A0A485K3D2</accession>
<dbReference type="AlphaFoldDB" id="A0A485K3D2"/>
<keyword evidence="2" id="KW-0408">Iron</keyword>
<keyword evidence="2" id="KW-0349">Heme</keyword>
<dbReference type="GO" id="GO:0020037">
    <property type="term" value="F:heme binding"/>
    <property type="evidence" value="ECO:0007669"/>
    <property type="project" value="InterPro"/>
</dbReference>
<dbReference type="InterPro" id="IPR036396">
    <property type="entry name" value="Cyt_P450_sf"/>
</dbReference>
<dbReference type="InterPro" id="IPR050121">
    <property type="entry name" value="Cytochrome_P450_monoxygenase"/>
</dbReference>
<evidence type="ECO:0000256" key="3">
    <source>
        <dbReference type="SAM" id="Phobius"/>
    </source>
</evidence>
<dbReference type="Pfam" id="PF00067">
    <property type="entry name" value="p450"/>
    <property type="match status" value="1"/>
</dbReference>
<evidence type="ECO:0000313" key="6">
    <source>
        <dbReference type="Proteomes" id="UP000332933"/>
    </source>
</evidence>
<evidence type="ECO:0000256" key="2">
    <source>
        <dbReference type="PIRSR" id="PIRSR602401-1"/>
    </source>
</evidence>
<sequence length="508" mass="56584">MLFTFLSLRLLVAGIVAAASSVLVAALWKLFLLRHIPGPQSTSWLFGHALETLGVLWHNIDVYPEPYVSWMLQFGGVFRIREGLTPVVVVTDPKAMYHVLARNNHNYHRDFVVQAHYDDVLFGANLITTSGPGHDRLKKHEMPPMSASRVKSYVGIFERHALRCCDSVLAHASKAKTSVDMKLELAQFMLEVLGAAIFSFDFVEHPVTATTFQDYLFRTTVVDLIGVALCPTYLHWPLRRHARRHAARQLLHDTFTIAIQAKKKQCGCQPTTNADEPRDILDTMLPHLTSDEALAETMVILSGGLENTSTALAWGFASLASHPNVVSKIRAEYEAHMAKHGSLAGHELKYTTAVVQEILRLYPSTMLRRVSAKCDNIPMTDGSTVFIPEGTFITTQTAAMHRLPQYWTDPNDFVPERFVEDSPEWQEDLALRGGKAHASVYLPFAVGGMQCLGFRFAPAAMQVVVATIVGRFDFELAGDADLRRKLNVLTMPPTKLTMTLKAVHPPSE</sequence>
<keyword evidence="3" id="KW-0472">Membrane</keyword>
<dbReference type="SUPFAM" id="SSF48264">
    <property type="entry name" value="Cytochrome P450"/>
    <property type="match status" value="1"/>
</dbReference>
<evidence type="ECO:0000313" key="4">
    <source>
        <dbReference type="EMBL" id="KAF0720483.1"/>
    </source>
</evidence>
<keyword evidence="6" id="KW-1185">Reference proteome</keyword>
<evidence type="ECO:0000256" key="1">
    <source>
        <dbReference type="ARBA" id="ARBA00010617"/>
    </source>
</evidence>
<dbReference type="GO" id="GO:0004497">
    <property type="term" value="F:monooxygenase activity"/>
    <property type="evidence" value="ECO:0007669"/>
    <property type="project" value="InterPro"/>
</dbReference>
<reference evidence="5 6" key="1">
    <citation type="submission" date="2019-03" db="EMBL/GenBank/DDBJ databases">
        <authorList>
            <person name="Gaulin E."/>
            <person name="Dumas B."/>
        </authorList>
    </citation>
    <scope>NUCLEOTIDE SEQUENCE [LARGE SCALE GENOMIC DNA]</scope>
    <source>
        <strain evidence="5">CBS 568.67</strain>
    </source>
</reference>
<dbReference type="PANTHER" id="PTHR24305:SF166">
    <property type="entry name" value="CYTOCHROME P450 12A4, MITOCHONDRIAL-RELATED"/>
    <property type="match status" value="1"/>
</dbReference>
<keyword evidence="3" id="KW-0812">Transmembrane</keyword>
<keyword evidence="3" id="KW-1133">Transmembrane helix</keyword>
<protein>
    <submittedName>
        <fullName evidence="5">Aste57867_276 protein</fullName>
    </submittedName>
</protein>
<evidence type="ECO:0000313" key="5">
    <source>
        <dbReference type="EMBL" id="VFT77502.1"/>
    </source>
</evidence>
<comment type="cofactor">
    <cofactor evidence="2">
        <name>heme</name>
        <dbReference type="ChEBI" id="CHEBI:30413"/>
    </cofactor>
</comment>
<keyword evidence="2" id="KW-0479">Metal-binding</keyword>
<dbReference type="Proteomes" id="UP000332933">
    <property type="component" value="Unassembled WGS sequence"/>
</dbReference>
<dbReference type="EMBL" id="VJMH01000011">
    <property type="protein sequence ID" value="KAF0720483.1"/>
    <property type="molecule type" value="Genomic_DNA"/>
</dbReference>
<dbReference type="GO" id="GO:0016705">
    <property type="term" value="F:oxidoreductase activity, acting on paired donors, with incorporation or reduction of molecular oxygen"/>
    <property type="evidence" value="ECO:0007669"/>
    <property type="project" value="InterPro"/>
</dbReference>
<comment type="similarity">
    <text evidence="1">Belongs to the cytochrome P450 family.</text>
</comment>
<gene>
    <name evidence="5" type="primary">Aste57867_276</name>
    <name evidence="4" type="ORF">As57867_000276</name>
    <name evidence="5" type="ORF">ASTE57867_276</name>
</gene>
<dbReference type="InterPro" id="IPR001128">
    <property type="entry name" value="Cyt_P450"/>
</dbReference>
<feature type="transmembrane region" description="Helical" evidence="3">
    <location>
        <begin position="6"/>
        <end position="28"/>
    </location>
</feature>
<reference evidence="4" key="2">
    <citation type="submission" date="2019-06" db="EMBL/GenBank/DDBJ databases">
        <title>Genomics analysis of Aphanomyces spp. identifies a new class of oomycete effector associated with host adaptation.</title>
        <authorList>
            <person name="Gaulin E."/>
        </authorList>
    </citation>
    <scope>NUCLEOTIDE SEQUENCE</scope>
    <source>
        <strain evidence="4">CBS 578.67</strain>
    </source>
</reference>
<dbReference type="InterPro" id="IPR002401">
    <property type="entry name" value="Cyt_P450_E_grp-I"/>
</dbReference>
<feature type="binding site" description="axial binding residue" evidence="2">
    <location>
        <position position="451"/>
    </location>
    <ligand>
        <name>heme</name>
        <dbReference type="ChEBI" id="CHEBI:30413"/>
    </ligand>
    <ligandPart>
        <name>Fe</name>
        <dbReference type="ChEBI" id="CHEBI:18248"/>
    </ligandPart>
</feature>
<organism evidence="5 6">
    <name type="scientific">Aphanomyces stellatus</name>
    <dbReference type="NCBI Taxonomy" id="120398"/>
    <lineage>
        <taxon>Eukaryota</taxon>
        <taxon>Sar</taxon>
        <taxon>Stramenopiles</taxon>
        <taxon>Oomycota</taxon>
        <taxon>Saprolegniomycetes</taxon>
        <taxon>Saprolegniales</taxon>
        <taxon>Verrucalvaceae</taxon>
        <taxon>Aphanomyces</taxon>
    </lineage>
</organism>
<dbReference type="OrthoDB" id="2843at2759"/>
<proteinExistence type="inferred from homology"/>
<dbReference type="GO" id="GO:0005506">
    <property type="term" value="F:iron ion binding"/>
    <property type="evidence" value="ECO:0007669"/>
    <property type="project" value="InterPro"/>
</dbReference>
<dbReference type="PRINTS" id="PR00385">
    <property type="entry name" value="P450"/>
</dbReference>
<dbReference type="PRINTS" id="PR00463">
    <property type="entry name" value="EP450I"/>
</dbReference>
<dbReference type="Gene3D" id="1.10.630.10">
    <property type="entry name" value="Cytochrome P450"/>
    <property type="match status" value="1"/>
</dbReference>